<sequence>MAAAWDGAAVRTWLERRVEAARVDQVTAERHGRDRHDDCDQAAAEEMVCAALLRGGASDAQDSLIAALKALQDKDEFIWRGVYDDRKFDRHARGQIRKLMKMAKTNTGFERLGHYQ</sequence>
<gene>
    <name evidence="1" type="ORF">KZ820_07890</name>
</gene>
<proteinExistence type="predicted"/>
<dbReference type="EMBL" id="JAHXZN010000001">
    <property type="protein sequence ID" value="MBW6530655.1"/>
    <property type="molecule type" value="Genomic_DNA"/>
</dbReference>
<reference evidence="1 2" key="1">
    <citation type="submission" date="2021-07" db="EMBL/GenBank/DDBJ databases">
        <title>Sphingomonas sp.</title>
        <authorList>
            <person name="Feng G."/>
            <person name="Li J."/>
            <person name="Pan M."/>
        </authorList>
    </citation>
    <scope>NUCLEOTIDE SEQUENCE [LARGE SCALE GENOMIC DNA]</scope>
    <source>
        <strain evidence="1 2">RRHST34</strain>
    </source>
</reference>
<comment type="caution">
    <text evidence="1">The sequence shown here is derived from an EMBL/GenBank/DDBJ whole genome shotgun (WGS) entry which is preliminary data.</text>
</comment>
<dbReference type="Proteomes" id="UP000759103">
    <property type="component" value="Unassembled WGS sequence"/>
</dbReference>
<organism evidence="1 2">
    <name type="scientific">Sphingomonas citri</name>
    <dbReference type="NCBI Taxonomy" id="2862499"/>
    <lineage>
        <taxon>Bacteria</taxon>
        <taxon>Pseudomonadati</taxon>
        <taxon>Pseudomonadota</taxon>
        <taxon>Alphaproteobacteria</taxon>
        <taxon>Sphingomonadales</taxon>
        <taxon>Sphingomonadaceae</taxon>
        <taxon>Sphingomonas</taxon>
    </lineage>
</organism>
<evidence type="ECO:0000313" key="1">
    <source>
        <dbReference type="EMBL" id="MBW6530655.1"/>
    </source>
</evidence>
<accession>A0ABS7BM16</accession>
<name>A0ABS7BM16_9SPHN</name>
<keyword evidence="2" id="KW-1185">Reference proteome</keyword>
<evidence type="ECO:0000313" key="2">
    <source>
        <dbReference type="Proteomes" id="UP000759103"/>
    </source>
</evidence>
<dbReference type="RefSeq" id="WP_219747977.1">
    <property type="nucleotide sequence ID" value="NZ_JAHXZN010000001.1"/>
</dbReference>
<protein>
    <submittedName>
        <fullName evidence="1">Uncharacterized protein</fullName>
    </submittedName>
</protein>